<sequence>MSPVRRLMIRSLSVRRASHWQRKAAQSTVRNTWSILLAQQCRAHSQVAKLSGSDQVVRSLDESMPVALPSNLSTREPGKRWDKAESGGDDTQPRRRWGSEYG</sequence>
<dbReference type="KEGG" id="pgri:PgNI_07308"/>
<reference evidence="3" key="2">
    <citation type="submission" date="2019-10" db="EMBL/GenBank/DDBJ databases">
        <authorList>
            <consortium name="NCBI Genome Project"/>
        </authorList>
    </citation>
    <scope>NUCLEOTIDE SEQUENCE</scope>
    <source>
        <strain evidence="3">NI907</strain>
    </source>
</reference>
<keyword evidence="2" id="KW-1185">Reference proteome</keyword>
<accession>A0A6P8B2Q1</accession>
<dbReference type="GeneID" id="41962232"/>
<dbReference type="Proteomes" id="UP000515153">
    <property type="component" value="Unplaced"/>
</dbReference>
<reference evidence="3" key="1">
    <citation type="journal article" date="2019" name="Mol. Biol. Evol.">
        <title>Blast fungal genomes show frequent chromosomal changes, gene gains and losses, and effector gene turnover.</title>
        <authorList>
            <person name="Gomez Luciano L.B."/>
            <person name="Jason Tsai I."/>
            <person name="Chuma I."/>
            <person name="Tosa Y."/>
            <person name="Chen Y.H."/>
            <person name="Li J.Y."/>
            <person name="Li M.Y."/>
            <person name="Jade Lu M.Y."/>
            <person name="Nakayashiki H."/>
            <person name="Li W.H."/>
        </authorList>
    </citation>
    <scope>NUCLEOTIDE SEQUENCE</scope>
    <source>
        <strain evidence="3">NI907</strain>
    </source>
</reference>
<dbReference type="RefSeq" id="XP_030981458.1">
    <property type="nucleotide sequence ID" value="XM_031127323.1"/>
</dbReference>
<gene>
    <name evidence="3" type="ORF">PgNI_07308</name>
</gene>
<proteinExistence type="predicted"/>
<evidence type="ECO:0000313" key="3">
    <source>
        <dbReference type="RefSeq" id="XP_030981458.1"/>
    </source>
</evidence>
<feature type="compositionally biased region" description="Basic and acidic residues" evidence="1">
    <location>
        <begin position="76"/>
        <end position="86"/>
    </location>
</feature>
<feature type="region of interest" description="Disordered" evidence="1">
    <location>
        <begin position="67"/>
        <end position="102"/>
    </location>
</feature>
<evidence type="ECO:0000313" key="2">
    <source>
        <dbReference type="Proteomes" id="UP000515153"/>
    </source>
</evidence>
<dbReference type="AlphaFoldDB" id="A0A6P8B2Q1"/>
<protein>
    <submittedName>
        <fullName evidence="3">Uncharacterized protein</fullName>
    </submittedName>
</protein>
<reference evidence="3" key="3">
    <citation type="submission" date="2025-08" db="UniProtKB">
        <authorList>
            <consortium name="RefSeq"/>
        </authorList>
    </citation>
    <scope>IDENTIFICATION</scope>
    <source>
        <strain evidence="3">NI907</strain>
    </source>
</reference>
<evidence type="ECO:0000256" key="1">
    <source>
        <dbReference type="SAM" id="MobiDB-lite"/>
    </source>
</evidence>
<organism evidence="2 3">
    <name type="scientific">Pyricularia grisea</name>
    <name type="common">Crabgrass-specific blast fungus</name>
    <name type="synonym">Magnaporthe grisea</name>
    <dbReference type="NCBI Taxonomy" id="148305"/>
    <lineage>
        <taxon>Eukaryota</taxon>
        <taxon>Fungi</taxon>
        <taxon>Dikarya</taxon>
        <taxon>Ascomycota</taxon>
        <taxon>Pezizomycotina</taxon>
        <taxon>Sordariomycetes</taxon>
        <taxon>Sordariomycetidae</taxon>
        <taxon>Magnaporthales</taxon>
        <taxon>Pyriculariaceae</taxon>
        <taxon>Pyricularia</taxon>
    </lineage>
</organism>
<name>A0A6P8B2Q1_PYRGI</name>